<evidence type="ECO:0000313" key="1">
    <source>
        <dbReference type="EMBL" id="GAV47226.1"/>
    </source>
</evidence>
<comment type="caution">
    <text evidence="1">The sequence shown here is derived from an EMBL/GenBank/DDBJ whole genome shotgun (WGS) entry which is preliminary data.</text>
</comment>
<dbReference type="OMA" id="GWLNICL"/>
<dbReference type="PANTHER" id="PTHR39214">
    <property type="entry name" value="MICROBODY (PEROXISOME) BIOGENESIS PROTEIN PEROXIN 8 (EUROFUNG)"/>
    <property type="match status" value="1"/>
</dbReference>
<evidence type="ECO:0000313" key="2">
    <source>
        <dbReference type="Proteomes" id="UP000187013"/>
    </source>
</evidence>
<dbReference type="PANTHER" id="PTHR39214:SF1">
    <property type="entry name" value="MICROBODY (PEROXISOME) BIOGENESIS PROTEIN PEROXIN 8 (EUROFUNG)"/>
    <property type="match status" value="1"/>
</dbReference>
<proteinExistence type="predicted"/>
<dbReference type="eggNOG" id="ENOG502R1X7">
    <property type="taxonomic scope" value="Eukaryota"/>
</dbReference>
<dbReference type="EMBL" id="BDGX01000008">
    <property type="protein sequence ID" value="GAV47226.1"/>
    <property type="molecule type" value="Genomic_DNA"/>
</dbReference>
<reference evidence="1 2" key="1">
    <citation type="submission" date="2016-08" db="EMBL/GenBank/DDBJ databases">
        <title>Draft genome sequence of allopolyploid Zygosaccharomyces rouxii.</title>
        <authorList>
            <person name="Watanabe J."/>
            <person name="Uehara K."/>
            <person name="Mogi Y."/>
            <person name="Tsukioka Y."/>
        </authorList>
    </citation>
    <scope>NUCLEOTIDE SEQUENCE [LARGE SCALE GENOMIC DNA]</scope>
    <source>
        <strain evidence="1 2">NBRC 110957</strain>
    </source>
</reference>
<dbReference type="Proteomes" id="UP000187013">
    <property type="component" value="Unassembled WGS sequence"/>
</dbReference>
<gene>
    <name evidence="1" type="ORF">ZYGR_0H00670</name>
</gene>
<accession>A0A1Q2ZUL5</accession>
<dbReference type="AlphaFoldDB" id="A0A1Q2ZUL5"/>
<organism evidence="1 2">
    <name type="scientific">Zygosaccharomyces rouxii</name>
    <dbReference type="NCBI Taxonomy" id="4956"/>
    <lineage>
        <taxon>Eukaryota</taxon>
        <taxon>Fungi</taxon>
        <taxon>Dikarya</taxon>
        <taxon>Ascomycota</taxon>
        <taxon>Saccharomycotina</taxon>
        <taxon>Saccharomycetes</taxon>
        <taxon>Saccharomycetales</taxon>
        <taxon>Saccharomycetaceae</taxon>
        <taxon>Zygosaccharomyces</taxon>
    </lineage>
</organism>
<dbReference type="OrthoDB" id="2357318at2759"/>
<name>A0A1Q2ZUL5_ZYGRO</name>
<dbReference type="InterPro" id="IPR055334">
    <property type="entry name" value="PEX8-like"/>
</dbReference>
<protein>
    <submittedName>
        <fullName evidence="1">Uncharacterized protein</fullName>
    </submittedName>
</protein>
<sequence length="572" mass="66396">MDFDHAVTSLIGLLRNGIPQDGSVLLNNLVYYTPRLRNVRSLENLIRSTFESYVWANKDLFELYEMSQAIVQWKLEISEPTISLQEFYSAWDLCFANCNAWTPQKLAILGGILSTKSKFEYLQRNHFLDDSGIVIKLYGYWRNEYFLPVWCSLIGKSQPLSRLDELVAIYSTISDPIDVKKNQVPWDTVTWSLTRLSTNYLASPPFGDSPSTRHLNQFVKTLQISIERNNQLVISGALGALCRECFNLCAREAGSSNPNKNYMGEYYRNILFAVIIELKSILDATRRIPENWYPQIIMCLFFTSFIAKDIGIVGFESYEYVYDVVTTGITICPNRWVYMQVLDTMIGNVWNGIPIRSNKPNDAKRLFMLNYMERTLPEFSHLTPNFIEHVIRPLELSYIDSQDVEVRESVHLVLLSLFQNSISGDNLLTWQAHHYHEYVALATEHFLQNKLSEAQLAIVYQGMASRLPLLQVVDRHLTRNTLHYTYLKILNCPQVDQQRVLLLCLIYQFPYVDKIFLVDWFNTCKELMSKIKFDKAQNRQILEALWKVVSGTKSDDALKWWYGNIVPTKSYL</sequence>